<accession>A0A9W6Y309</accession>
<feature type="compositionally biased region" description="Polar residues" evidence="1">
    <location>
        <begin position="242"/>
        <end position="251"/>
    </location>
</feature>
<evidence type="ECO:0000256" key="1">
    <source>
        <dbReference type="SAM" id="MobiDB-lite"/>
    </source>
</evidence>
<name>A0A9W6Y309_9STRA</name>
<feature type="region of interest" description="Disordered" evidence="1">
    <location>
        <begin position="242"/>
        <end position="262"/>
    </location>
</feature>
<comment type="caution">
    <text evidence="2">The sequence shown here is derived from an EMBL/GenBank/DDBJ whole genome shotgun (WGS) entry which is preliminary data.</text>
</comment>
<evidence type="ECO:0000313" key="2">
    <source>
        <dbReference type="EMBL" id="GMF54141.1"/>
    </source>
</evidence>
<dbReference type="Proteomes" id="UP001165121">
    <property type="component" value="Unassembled WGS sequence"/>
</dbReference>
<evidence type="ECO:0000313" key="3">
    <source>
        <dbReference type="Proteomes" id="UP001165121"/>
    </source>
</evidence>
<gene>
    <name evidence="2" type="ORF">Pfra01_002251300</name>
</gene>
<keyword evidence="3" id="KW-1185">Reference proteome</keyword>
<reference evidence="2" key="1">
    <citation type="submission" date="2023-04" db="EMBL/GenBank/DDBJ databases">
        <title>Phytophthora fragariaefolia NBRC 109709.</title>
        <authorList>
            <person name="Ichikawa N."/>
            <person name="Sato H."/>
            <person name="Tonouchi N."/>
        </authorList>
    </citation>
    <scope>NUCLEOTIDE SEQUENCE</scope>
    <source>
        <strain evidence="2">NBRC 109709</strain>
    </source>
</reference>
<proteinExistence type="predicted"/>
<protein>
    <submittedName>
        <fullName evidence="2">Unnamed protein product</fullName>
    </submittedName>
</protein>
<dbReference type="AlphaFoldDB" id="A0A9W6Y309"/>
<sequence length="262" mass="29136">MASLLKDGSCAEHNARIVLQTFCERAYTAKQESLKHTINVEAADPPRQLKRAIEHLTKLADSDRAIDQTRKRGQKTTAFEGIIASFIGFQEGRTGIHAYSQNPTNKVWHTRDYKFIDTVSASGTRHTIQPEQISEATTNTEREKAPLTPERVKTMGEFFLPDEAVAEINGRENPTKMMSERISARQVGMALATAGEVVREPSNMVEARRSKQWSFWCKAILKEMAALEANNTGPLVELPSGQTTFDNSPISSEAGHRSTANF</sequence>
<organism evidence="2 3">
    <name type="scientific">Phytophthora fragariaefolia</name>
    <dbReference type="NCBI Taxonomy" id="1490495"/>
    <lineage>
        <taxon>Eukaryota</taxon>
        <taxon>Sar</taxon>
        <taxon>Stramenopiles</taxon>
        <taxon>Oomycota</taxon>
        <taxon>Peronosporomycetes</taxon>
        <taxon>Peronosporales</taxon>
        <taxon>Peronosporaceae</taxon>
        <taxon>Phytophthora</taxon>
    </lineage>
</organism>
<dbReference type="EMBL" id="BSXT01003452">
    <property type="protein sequence ID" value="GMF54141.1"/>
    <property type="molecule type" value="Genomic_DNA"/>
</dbReference>